<accession>A0A6N4TD72</accession>
<organism evidence="3 4">
    <name type="scientific">Amedibacterium intestinale</name>
    <dbReference type="NCBI Taxonomy" id="2583452"/>
    <lineage>
        <taxon>Bacteria</taxon>
        <taxon>Bacillati</taxon>
        <taxon>Bacillota</taxon>
        <taxon>Erysipelotrichia</taxon>
        <taxon>Erysipelotrichales</taxon>
        <taxon>Erysipelotrichaceae</taxon>
        <taxon>Amedibacterium</taxon>
    </lineage>
</organism>
<dbReference type="PROSITE" id="PS51096">
    <property type="entry name" value="PTS_EIIA_TYPE_4"/>
    <property type="match status" value="1"/>
</dbReference>
<dbReference type="EMBL" id="AP019695">
    <property type="protein sequence ID" value="BBK21106.1"/>
    <property type="molecule type" value="Genomic_DNA"/>
</dbReference>
<dbReference type="RefSeq" id="WP_115714429.1">
    <property type="nucleotide sequence ID" value="NZ_AP019695.1"/>
</dbReference>
<dbReference type="PANTHER" id="PTHR33799:SF1">
    <property type="entry name" value="PTS SYSTEM MANNOSE-SPECIFIC EIIAB COMPONENT-RELATED"/>
    <property type="match status" value="1"/>
</dbReference>
<dbReference type="InterPro" id="IPR004701">
    <property type="entry name" value="PTS_EIIA_man-typ"/>
</dbReference>
<keyword evidence="1" id="KW-0808">Transferase</keyword>
<proteinExistence type="predicted"/>
<gene>
    <name evidence="3" type="ORF">Aargi30884_00090</name>
</gene>
<dbReference type="GO" id="GO:0016740">
    <property type="term" value="F:transferase activity"/>
    <property type="evidence" value="ECO:0007669"/>
    <property type="project" value="UniProtKB-KW"/>
</dbReference>
<dbReference type="InterPro" id="IPR036662">
    <property type="entry name" value="PTS_EIIA_man-typ_sf"/>
</dbReference>
<dbReference type="Proteomes" id="UP000464754">
    <property type="component" value="Chromosome"/>
</dbReference>
<dbReference type="SUPFAM" id="SSF53062">
    <property type="entry name" value="PTS system fructose IIA component-like"/>
    <property type="match status" value="1"/>
</dbReference>
<dbReference type="GO" id="GO:0016020">
    <property type="term" value="C:membrane"/>
    <property type="evidence" value="ECO:0007669"/>
    <property type="project" value="InterPro"/>
</dbReference>
<dbReference type="KEGG" id="aarg:Aargi30884_00090"/>
<dbReference type="PANTHER" id="PTHR33799">
    <property type="entry name" value="PTS PERMEASE-RELATED-RELATED"/>
    <property type="match status" value="1"/>
</dbReference>
<evidence type="ECO:0000259" key="2">
    <source>
        <dbReference type="PROSITE" id="PS51096"/>
    </source>
</evidence>
<dbReference type="Pfam" id="PF03610">
    <property type="entry name" value="EIIA-man"/>
    <property type="match status" value="1"/>
</dbReference>
<dbReference type="Gene3D" id="3.40.50.510">
    <property type="entry name" value="Phosphotransferase system, mannose-type IIA component"/>
    <property type="match status" value="1"/>
</dbReference>
<evidence type="ECO:0000256" key="1">
    <source>
        <dbReference type="ARBA" id="ARBA00022679"/>
    </source>
</evidence>
<name>A0A6N4TD72_9FIRM</name>
<evidence type="ECO:0000313" key="3">
    <source>
        <dbReference type="EMBL" id="BBK21106.1"/>
    </source>
</evidence>
<dbReference type="AlphaFoldDB" id="A0A6N4TD72"/>
<feature type="domain" description="PTS EIIA type-4" evidence="2">
    <location>
        <begin position="1"/>
        <end position="119"/>
    </location>
</feature>
<protein>
    <submittedName>
        <fullName evidence="3">PTS fructose transporter subunit IIA</fullName>
    </submittedName>
</protein>
<sequence length="134" mass="15056">MRKIIIATHHRLASGMADTLEFLSGKKDVIILDAYVNCTEITKDVKTIMESVLDGDEVFVFTDMLGGSVTQYFAPYANDHIHIICGMNLPLVLSIALMHEEKLSENEISSIIEESKQSIIYVNTYKIENNSDDE</sequence>
<dbReference type="GO" id="GO:0009401">
    <property type="term" value="P:phosphoenolpyruvate-dependent sugar phosphotransferase system"/>
    <property type="evidence" value="ECO:0007669"/>
    <property type="project" value="InterPro"/>
</dbReference>
<reference evidence="4" key="1">
    <citation type="submission" date="2019-05" db="EMBL/GenBank/DDBJ databases">
        <title>Complete genome sequencing of Absiella argi strain JCM 30884.</title>
        <authorList>
            <person name="Sakamoto M."/>
            <person name="Murakami T."/>
            <person name="Mori H."/>
        </authorList>
    </citation>
    <scope>NUCLEOTIDE SEQUENCE [LARGE SCALE GENOMIC DNA]</scope>
    <source>
        <strain evidence="4">JCM 30884</strain>
    </source>
</reference>
<dbReference type="InterPro" id="IPR051471">
    <property type="entry name" value="Bacterial_PTS_sugar_comp"/>
</dbReference>
<keyword evidence="4" id="KW-1185">Reference proteome</keyword>
<evidence type="ECO:0000313" key="4">
    <source>
        <dbReference type="Proteomes" id="UP000464754"/>
    </source>
</evidence>